<dbReference type="OrthoDB" id="9815953at2"/>
<accession>A0A430J6V9</accession>
<keyword evidence="1" id="KW-0645">Protease</keyword>
<dbReference type="SUPFAM" id="SSF53163">
    <property type="entry name" value="HybD-like"/>
    <property type="match status" value="1"/>
</dbReference>
<dbReference type="EMBL" id="RXHU01000088">
    <property type="protein sequence ID" value="RTE04409.1"/>
    <property type="molecule type" value="Genomic_DNA"/>
</dbReference>
<dbReference type="Proteomes" id="UP000276128">
    <property type="component" value="Unassembled WGS sequence"/>
</dbReference>
<evidence type="ECO:0000313" key="1">
    <source>
        <dbReference type="EMBL" id="RTE04409.1"/>
    </source>
</evidence>
<keyword evidence="1" id="KW-0378">Hydrolase</keyword>
<comment type="caution">
    <text evidence="1">The sequence shown here is derived from an EMBL/GenBank/DDBJ whole genome shotgun (WGS) entry which is preliminary data.</text>
</comment>
<protein>
    <submittedName>
        <fullName evidence="1">Spore protease YyaC</fullName>
    </submittedName>
</protein>
<proteinExistence type="predicted"/>
<dbReference type="GO" id="GO:0006508">
    <property type="term" value="P:proteolysis"/>
    <property type="evidence" value="ECO:0007669"/>
    <property type="project" value="UniProtKB-KW"/>
</dbReference>
<dbReference type="NCBIfam" id="TIGR02841">
    <property type="entry name" value="spore_YyaC"/>
    <property type="match status" value="1"/>
</dbReference>
<name>A0A430J6V9_9BACL</name>
<gene>
    <name evidence="1" type="primary">yyaC</name>
    <name evidence="1" type="ORF">EJQ19_26170</name>
</gene>
<dbReference type="Pfam" id="PF06866">
    <property type="entry name" value="DUF1256"/>
    <property type="match status" value="1"/>
</dbReference>
<reference evidence="1 2" key="1">
    <citation type="submission" date="2018-12" db="EMBL/GenBank/DDBJ databases">
        <title>Bacillus ochoae sp. nov., Paenibacillus whitsoniae sp. nov., Paenibacillus spiritus sp. nov. Isolated from the Mars Exploration Rover during spacecraft assembly.</title>
        <authorList>
            <person name="Seuylemezian A."/>
            <person name="Vaishampayan P."/>
        </authorList>
    </citation>
    <scope>NUCLEOTIDE SEQUENCE [LARGE SCALE GENOMIC DNA]</scope>
    <source>
        <strain evidence="1 2">MER 54</strain>
    </source>
</reference>
<dbReference type="InterPro" id="IPR023430">
    <property type="entry name" value="Pept_HybD-like_dom_sf"/>
</dbReference>
<dbReference type="GO" id="GO:0008233">
    <property type="term" value="F:peptidase activity"/>
    <property type="evidence" value="ECO:0007669"/>
    <property type="project" value="UniProtKB-KW"/>
</dbReference>
<evidence type="ECO:0000313" key="2">
    <source>
        <dbReference type="Proteomes" id="UP000276128"/>
    </source>
</evidence>
<keyword evidence="2" id="KW-1185">Reference proteome</keyword>
<sequence>MSLHEREAEMEDDKIHGQAQFWKKCKADELAEQLKAIATDEGLIAERVAFVCIGTDRSTGDALGPLVGSRLAGLGYKSVVGTLEAPCDASNLPQRLAEIPAGMTVIAVDACLGQKLSVGMYQLSNQPIAPGKSVGKVLPQVGDYTIAAIVNADGPRQYSVLQTTSLYHVMQMAEDVVRAIVNAFPLQEG</sequence>
<dbReference type="InterPro" id="IPR009665">
    <property type="entry name" value="YyaC"/>
</dbReference>
<organism evidence="1 2">
    <name type="scientific">Paenibacillus whitsoniae</name>
    <dbReference type="NCBI Taxonomy" id="2496558"/>
    <lineage>
        <taxon>Bacteria</taxon>
        <taxon>Bacillati</taxon>
        <taxon>Bacillota</taxon>
        <taxon>Bacilli</taxon>
        <taxon>Bacillales</taxon>
        <taxon>Paenibacillaceae</taxon>
        <taxon>Paenibacillus</taxon>
    </lineage>
</organism>
<dbReference type="AlphaFoldDB" id="A0A430J6V9"/>